<reference evidence="4 5" key="2">
    <citation type="journal article" date="2007" name="PLoS Biol.">
        <title>Principles of genome evolution in the Drosophila melanogaster species group.</title>
        <authorList>
            <person name="Ranz J.M."/>
            <person name="Maurin D."/>
            <person name="Chan Y.S."/>
            <person name="von Grotthuss M."/>
            <person name="Hillier L.W."/>
            <person name="Roote J."/>
            <person name="Ashburner M."/>
            <person name="Bergman C.M."/>
        </authorList>
    </citation>
    <scope>NUCLEOTIDE SEQUENCE [LARGE SCALE GENOMIC DNA]</scope>
    <source>
        <strain evidence="5">Tai18E2 / Tucson 14021-0261.01</strain>
    </source>
</reference>
<dbReference type="Proteomes" id="UP000002282">
    <property type="component" value="Chromosome 3R"/>
</dbReference>
<feature type="domain" description="DUF4776" evidence="2">
    <location>
        <begin position="521"/>
        <end position="788"/>
    </location>
</feature>
<gene>
    <name evidence="4" type="primary">Dyak\GE10056</name>
    <name evidence="4" type="synonym">dyak_GLEANR_10016</name>
    <name evidence="4" type="synonym">GE10056</name>
    <name evidence="4" type="ORF">Dyak_GE10056</name>
</gene>
<dbReference type="EMBL" id="CM000160">
    <property type="protein sequence ID" value="EDW97617.2"/>
    <property type="molecule type" value="Genomic_DNA"/>
</dbReference>
<evidence type="ECO:0000313" key="4">
    <source>
        <dbReference type="EMBL" id="EDW97617.2"/>
    </source>
</evidence>
<reference evidence="4 5" key="1">
    <citation type="journal article" date="2007" name="Nature">
        <title>Evolution of genes and genomes on the Drosophila phylogeny.</title>
        <authorList>
            <consortium name="Drosophila 12 Genomes Consortium"/>
            <person name="Clark A.G."/>
            <person name="Eisen M.B."/>
            <person name="Smith D.R."/>
            <person name="Bergman C.M."/>
            <person name="Oliver B."/>
            <person name="Markow T.A."/>
            <person name="Kaufman T.C."/>
            <person name="Kellis M."/>
            <person name="Gelbart W."/>
            <person name="Iyer V.N."/>
            <person name="Pollard D.A."/>
            <person name="Sackton T.B."/>
            <person name="Larracuente A.M."/>
            <person name="Singh N.D."/>
            <person name="Abad J.P."/>
            <person name="Abt D.N."/>
            <person name="Adryan B."/>
            <person name="Aguade M."/>
            <person name="Akashi H."/>
            <person name="Anderson W.W."/>
            <person name="Aquadro C.F."/>
            <person name="Ardell D.H."/>
            <person name="Arguello R."/>
            <person name="Artieri C.G."/>
            <person name="Barbash D.A."/>
            <person name="Barker D."/>
            <person name="Barsanti P."/>
            <person name="Batterham P."/>
            <person name="Batzoglou S."/>
            <person name="Begun D."/>
            <person name="Bhutkar A."/>
            <person name="Blanco E."/>
            <person name="Bosak S.A."/>
            <person name="Bradley R.K."/>
            <person name="Brand A.D."/>
            <person name="Brent M.R."/>
            <person name="Brooks A.N."/>
            <person name="Brown R.H."/>
            <person name="Butlin R.K."/>
            <person name="Caggese C."/>
            <person name="Calvi B.R."/>
            <person name="Bernardo de Carvalho A."/>
            <person name="Caspi A."/>
            <person name="Castrezana S."/>
            <person name="Celniker S.E."/>
            <person name="Chang J.L."/>
            <person name="Chapple C."/>
            <person name="Chatterji S."/>
            <person name="Chinwalla A."/>
            <person name="Civetta A."/>
            <person name="Clifton S.W."/>
            <person name="Comeron J.M."/>
            <person name="Costello J.C."/>
            <person name="Coyne J.A."/>
            <person name="Daub J."/>
            <person name="David R.G."/>
            <person name="Delcher A.L."/>
            <person name="Delehaunty K."/>
            <person name="Do C.B."/>
            <person name="Ebling H."/>
            <person name="Edwards K."/>
            <person name="Eickbush T."/>
            <person name="Evans J.D."/>
            <person name="Filipski A."/>
            <person name="Findeiss S."/>
            <person name="Freyhult E."/>
            <person name="Fulton L."/>
            <person name="Fulton R."/>
            <person name="Garcia A.C."/>
            <person name="Gardiner A."/>
            <person name="Garfield D.A."/>
            <person name="Garvin B.E."/>
            <person name="Gibson G."/>
            <person name="Gilbert D."/>
            <person name="Gnerre S."/>
            <person name="Godfrey J."/>
            <person name="Good R."/>
            <person name="Gotea V."/>
            <person name="Gravely B."/>
            <person name="Greenberg A.J."/>
            <person name="Griffiths-Jones S."/>
            <person name="Gross S."/>
            <person name="Guigo R."/>
            <person name="Gustafson E.A."/>
            <person name="Haerty W."/>
            <person name="Hahn M.W."/>
            <person name="Halligan D.L."/>
            <person name="Halpern A.L."/>
            <person name="Halter G.M."/>
            <person name="Han M.V."/>
            <person name="Heger A."/>
            <person name="Hillier L."/>
            <person name="Hinrichs A.S."/>
            <person name="Holmes I."/>
            <person name="Hoskins R.A."/>
            <person name="Hubisz M.J."/>
            <person name="Hultmark D."/>
            <person name="Huntley M.A."/>
            <person name="Jaffe D.B."/>
            <person name="Jagadeeshan S."/>
            <person name="Jeck W.R."/>
            <person name="Johnson J."/>
            <person name="Jones C.D."/>
            <person name="Jordan W.C."/>
            <person name="Karpen G.H."/>
            <person name="Kataoka E."/>
            <person name="Keightley P.D."/>
            <person name="Kheradpour P."/>
            <person name="Kirkness E.F."/>
            <person name="Koerich L.B."/>
            <person name="Kristiansen K."/>
            <person name="Kudrna D."/>
            <person name="Kulathinal R.J."/>
            <person name="Kumar S."/>
            <person name="Kwok R."/>
            <person name="Lander E."/>
            <person name="Langley C.H."/>
            <person name="Lapoint R."/>
            <person name="Lazzaro B.P."/>
            <person name="Lee S.J."/>
            <person name="Levesque L."/>
            <person name="Li R."/>
            <person name="Lin C.F."/>
            <person name="Lin M.F."/>
            <person name="Lindblad-Toh K."/>
            <person name="Llopart A."/>
            <person name="Long M."/>
            <person name="Low L."/>
            <person name="Lozovsky E."/>
            <person name="Lu J."/>
            <person name="Luo M."/>
            <person name="Machado C.A."/>
            <person name="Makalowski W."/>
            <person name="Marzo M."/>
            <person name="Matsuda M."/>
            <person name="Matzkin L."/>
            <person name="McAllister B."/>
            <person name="McBride C.S."/>
            <person name="McKernan B."/>
            <person name="McKernan K."/>
            <person name="Mendez-Lago M."/>
            <person name="Minx P."/>
            <person name="Mollenhauer M.U."/>
            <person name="Montooth K."/>
            <person name="Mount S.M."/>
            <person name="Mu X."/>
            <person name="Myers E."/>
            <person name="Negre B."/>
            <person name="Newfeld S."/>
            <person name="Nielsen R."/>
            <person name="Noor M.A."/>
            <person name="O'Grady P."/>
            <person name="Pachter L."/>
            <person name="Papaceit M."/>
            <person name="Parisi M.J."/>
            <person name="Parisi M."/>
            <person name="Parts L."/>
            <person name="Pedersen J.S."/>
            <person name="Pesole G."/>
            <person name="Phillippy A.M."/>
            <person name="Ponting C.P."/>
            <person name="Pop M."/>
            <person name="Porcelli D."/>
            <person name="Powell J.R."/>
            <person name="Prohaska S."/>
            <person name="Pruitt K."/>
            <person name="Puig M."/>
            <person name="Quesneville H."/>
            <person name="Ram K.R."/>
            <person name="Rand D."/>
            <person name="Rasmussen M.D."/>
            <person name="Reed L.K."/>
            <person name="Reenan R."/>
            <person name="Reily A."/>
            <person name="Remington K.A."/>
            <person name="Rieger T.T."/>
            <person name="Ritchie M.G."/>
            <person name="Robin C."/>
            <person name="Rogers Y.H."/>
            <person name="Rohde C."/>
            <person name="Rozas J."/>
            <person name="Rubenfield M.J."/>
            <person name="Ruiz A."/>
            <person name="Russo S."/>
            <person name="Salzberg S.L."/>
            <person name="Sanchez-Gracia A."/>
            <person name="Saranga D.J."/>
            <person name="Sato H."/>
            <person name="Schaeffer S.W."/>
            <person name="Schatz M.C."/>
            <person name="Schlenke T."/>
            <person name="Schwartz R."/>
            <person name="Segarra C."/>
            <person name="Singh R.S."/>
            <person name="Sirot L."/>
            <person name="Sirota M."/>
            <person name="Sisneros N.B."/>
            <person name="Smith C.D."/>
            <person name="Smith T.F."/>
            <person name="Spieth J."/>
            <person name="Stage D.E."/>
            <person name="Stark A."/>
            <person name="Stephan W."/>
            <person name="Strausberg R.L."/>
            <person name="Strempel S."/>
            <person name="Sturgill D."/>
            <person name="Sutton G."/>
            <person name="Sutton G.G."/>
            <person name="Tao W."/>
            <person name="Teichmann S."/>
            <person name="Tobari Y.N."/>
            <person name="Tomimura Y."/>
            <person name="Tsolas J.M."/>
            <person name="Valente V.L."/>
            <person name="Venter E."/>
            <person name="Venter J.C."/>
            <person name="Vicario S."/>
            <person name="Vieira F.G."/>
            <person name="Vilella A.J."/>
            <person name="Villasante A."/>
            <person name="Walenz B."/>
            <person name="Wang J."/>
            <person name="Wasserman M."/>
            <person name="Watts T."/>
            <person name="Wilson D."/>
            <person name="Wilson R.K."/>
            <person name="Wing R.A."/>
            <person name="Wolfner M.F."/>
            <person name="Wong A."/>
            <person name="Wong G.K."/>
            <person name="Wu C.I."/>
            <person name="Wu G."/>
            <person name="Yamamoto D."/>
            <person name="Yang H.P."/>
            <person name="Yang S.P."/>
            <person name="Yorke J.A."/>
            <person name="Yoshida K."/>
            <person name="Zdobnov E."/>
            <person name="Zhang P."/>
            <person name="Zhang Y."/>
            <person name="Zimin A.V."/>
            <person name="Baldwin J."/>
            <person name="Abdouelleil A."/>
            <person name="Abdulkadir J."/>
            <person name="Abebe A."/>
            <person name="Abera B."/>
            <person name="Abreu J."/>
            <person name="Acer S.C."/>
            <person name="Aftuck L."/>
            <person name="Alexander A."/>
            <person name="An P."/>
            <person name="Anderson E."/>
            <person name="Anderson S."/>
            <person name="Arachi H."/>
            <person name="Azer M."/>
            <person name="Bachantsang P."/>
            <person name="Barry A."/>
            <person name="Bayul T."/>
            <person name="Berlin A."/>
            <person name="Bessette D."/>
            <person name="Bloom T."/>
            <person name="Blye J."/>
            <person name="Boguslavskiy L."/>
            <person name="Bonnet C."/>
            <person name="Boukhgalter B."/>
            <person name="Bourzgui I."/>
            <person name="Brown A."/>
            <person name="Cahill P."/>
            <person name="Channer S."/>
            <person name="Cheshatsang Y."/>
            <person name="Chuda L."/>
            <person name="Citroen M."/>
            <person name="Collymore A."/>
            <person name="Cooke P."/>
            <person name="Costello M."/>
            <person name="D'Aco K."/>
            <person name="Daza R."/>
            <person name="De Haan G."/>
            <person name="DeGray S."/>
            <person name="DeMaso C."/>
            <person name="Dhargay N."/>
            <person name="Dooley K."/>
            <person name="Dooley E."/>
            <person name="Doricent M."/>
            <person name="Dorje P."/>
            <person name="Dorjee K."/>
            <person name="Dupes A."/>
            <person name="Elong R."/>
            <person name="Falk J."/>
            <person name="Farina A."/>
            <person name="Faro S."/>
            <person name="Ferguson D."/>
            <person name="Fisher S."/>
            <person name="Foley C.D."/>
            <person name="Franke A."/>
            <person name="Friedrich D."/>
            <person name="Gadbois L."/>
            <person name="Gearin G."/>
            <person name="Gearin C.R."/>
            <person name="Giannoukos G."/>
            <person name="Goode T."/>
            <person name="Graham J."/>
            <person name="Grandbois E."/>
            <person name="Grewal S."/>
            <person name="Gyaltsen K."/>
            <person name="Hafez N."/>
            <person name="Hagos B."/>
            <person name="Hall J."/>
            <person name="Henson C."/>
            <person name="Hollinger A."/>
            <person name="Honan T."/>
            <person name="Huard M.D."/>
            <person name="Hughes L."/>
            <person name="Hurhula B."/>
            <person name="Husby M.E."/>
            <person name="Kamat A."/>
            <person name="Kanga B."/>
            <person name="Kashin S."/>
            <person name="Khazanovich D."/>
            <person name="Kisner P."/>
            <person name="Lance K."/>
            <person name="Lara M."/>
            <person name="Lee W."/>
            <person name="Lennon N."/>
            <person name="Letendre F."/>
            <person name="LeVine R."/>
            <person name="Lipovsky A."/>
            <person name="Liu X."/>
            <person name="Liu J."/>
            <person name="Liu S."/>
            <person name="Lokyitsang T."/>
            <person name="Lokyitsang Y."/>
            <person name="Lubonja R."/>
            <person name="Lui A."/>
            <person name="MacDonald P."/>
            <person name="Magnisalis V."/>
            <person name="Maru K."/>
            <person name="Matthews C."/>
            <person name="McCusker W."/>
            <person name="McDonough S."/>
            <person name="Mehta T."/>
            <person name="Meldrim J."/>
            <person name="Meneus L."/>
            <person name="Mihai O."/>
            <person name="Mihalev A."/>
            <person name="Mihova T."/>
            <person name="Mittelman R."/>
            <person name="Mlenga V."/>
            <person name="Montmayeur A."/>
            <person name="Mulrain L."/>
            <person name="Navidi A."/>
            <person name="Naylor J."/>
            <person name="Negash T."/>
            <person name="Nguyen T."/>
            <person name="Nguyen N."/>
            <person name="Nicol R."/>
            <person name="Norbu C."/>
            <person name="Norbu N."/>
            <person name="Novod N."/>
            <person name="O'Neill B."/>
            <person name="Osman S."/>
            <person name="Markiewicz E."/>
            <person name="Oyono O.L."/>
            <person name="Patti C."/>
            <person name="Phunkhang P."/>
            <person name="Pierre F."/>
            <person name="Priest M."/>
            <person name="Raghuraman S."/>
            <person name="Rege F."/>
            <person name="Reyes R."/>
            <person name="Rise C."/>
            <person name="Rogov P."/>
            <person name="Ross K."/>
            <person name="Ryan E."/>
            <person name="Settipalli S."/>
            <person name="Shea T."/>
            <person name="Sherpa N."/>
            <person name="Shi L."/>
            <person name="Shih D."/>
            <person name="Sparrow T."/>
            <person name="Spaulding J."/>
            <person name="Stalker J."/>
            <person name="Stange-Thomann N."/>
            <person name="Stavropoulos S."/>
            <person name="Stone C."/>
            <person name="Strader C."/>
            <person name="Tesfaye S."/>
            <person name="Thomson T."/>
            <person name="Thoulutsang Y."/>
            <person name="Thoulutsang D."/>
            <person name="Topham K."/>
            <person name="Topping I."/>
            <person name="Tsamla T."/>
            <person name="Vassiliev H."/>
            <person name="Vo A."/>
            <person name="Wangchuk T."/>
            <person name="Wangdi T."/>
            <person name="Weiand M."/>
            <person name="Wilkinson J."/>
            <person name="Wilson A."/>
            <person name="Yadav S."/>
            <person name="Young G."/>
            <person name="Yu Q."/>
            <person name="Zembek L."/>
            <person name="Zhong D."/>
            <person name="Zimmer A."/>
            <person name="Zwirko Z."/>
            <person name="Jaffe D.B."/>
            <person name="Alvarez P."/>
            <person name="Brockman W."/>
            <person name="Butler J."/>
            <person name="Chin C."/>
            <person name="Gnerre S."/>
            <person name="Grabherr M."/>
            <person name="Kleber M."/>
            <person name="Mauceli E."/>
            <person name="MacCallum I."/>
        </authorList>
    </citation>
    <scope>NUCLEOTIDE SEQUENCE [LARGE SCALE GENOMIC DNA]</scope>
    <source>
        <strain evidence="5">Tai18E2 / Tucson 14021-0261.01</strain>
    </source>
</reference>
<dbReference type="OrthoDB" id="7883086at2759"/>
<feature type="domain" description="DUF4788" evidence="3">
    <location>
        <begin position="41"/>
        <end position="265"/>
    </location>
</feature>
<dbReference type="eggNOG" id="ENOG502QSI5">
    <property type="taxonomic scope" value="Eukaryota"/>
</dbReference>
<dbReference type="Pfam" id="PF16003">
    <property type="entry name" value="DUF4776"/>
    <property type="match status" value="1"/>
</dbReference>
<sequence length="1047" mass="114347">MGPKKKSVAVAIAEPQLEDKPPEKKAPPKKEPLPIFVFDVIVTHLEANNTQFTNPKNLEVTANFFKTPLVLTKSQINVSDFKANAGLSFQKEPKEVRKAVNECGIAFSVVYSKKVIGSGQASFPSSIVDSIDKDMGDILHSDVIDLAAGGVVTGKLEFLCRMVVMCIADEPELECSRNVDRSINAQDIMFVMGESQVCPSACEPCQNDLEEEEGDERLRLDLDRYRSQGGGIKPYKMMTENGSGIPACCELKKMAIEYERMIDSITKQTGMPPPKPPCRNPDEANNFGMNPCWCQPELPQFLELPEKPDKPCFVYLPATQDHEPDFCEKNLMPVPIADCDGQKPDIKPIRFCPVCLTNMSWLPKFAACPKCGIKPMPVVEDRHKEKKVSADQILLEYLGKGPATVDDYCTDPCAKADKERAAEDECPPCRCSCKFGKMCAHCRIRKMCADIFKSDQIPPKCPKVEPKESEDYCVVNKSSEDCRPYLAKVFSELRDLYDIKDTKKLSELDENCDRAVPKTEKTEKPEPKKEMLVPKKPPYIPPNNKGQISSRHKRCVLQSGFVSRRHGWAWSSSWEAKKLGWRPGAIRKPIKKLMKFFLEQPGRGNAFAKCKDTETLEREKELASPVLNICKKNGEIFITLRPLTPLGMRQKPITFRIVKSELAVALREIKRKLKDKGFRKCTCHQTLMMCRCRDATEKVHLQRALNRECRRHCIPPAGDHLVLTDTSESDMEFDFDVTPPAGTEQPCQPPLPDTVNHGTQTSKKDQMPIPPKYPIKIPPYYRGFDCAVGDRYMGTAFGWPGELVFEDGVFGMLGGGPHGPNPMPCGRPRVPGAWGGGAGMDGGIGGAGGGGFVAGFGGAGGGGGGGGGARGAVFGGGRLGRGGGAGGAGGGPGGFGGPGGPGGGPGGGAWKGFPSAAVGKAQGGGKGKGEKAEPIPVRYPKRFLKPAEDAAKAAKQAQKDAVEAKKKGINMIKYLQKKGTLVRPWNPQEGKDKRPKRPKGGFVGADGLKDSERKRKMLLAVPPIPITEMPRRGKAHCCDPCRMDIIY</sequence>
<feature type="compositionally biased region" description="Gly residues" evidence="1">
    <location>
        <begin position="884"/>
        <end position="910"/>
    </location>
</feature>
<evidence type="ECO:0008006" key="6">
    <source>
        <dbReference type="Google" id="ProtNLM"/>
    </source>
</evidence>
<feature type="region of interest" description="Disordered" evidence="1">
    <location>
        <begin position="884"/>
        <end position="933"/>
    </location>
</feature>
<evidence type="ECO:0000313" key="5">
    <source>
        <dbReference type="Proteomes" id="UP000002282"/>
    </source>
</evidence>
<organism evidence="4 5">
    <name type="scientific">Drosophila yakuba</name>
    <name type="common">Fruit fly</name>
    <dbReference type="NCBI Taxonomy" id="7245"/>
    <lineage>
        <taxon>Eukaryota</taxon>
        <taxon>Metazoa</taxon>
        <taxon>Ecdysozoa</taxon>
        <taxon>Arthropoda</taxon>
        <taxon>Hexapoda</taxon>
        <taxon>Insecta</taxon>
        <taxon>Pterygota</taxon>
        <taxon>Neoptera</taxon>
        <taxon>Endopterygota</taxon>
        <taxon>Diptera</taxon>
        <taxon>Brachycera</taxon>
        <taxon>Muscomorpha</taxon>
        <taxon>Ephydroidea</taxon>
        <taxon>Drosophilidae</taxon>
        <taxon>Drosophila</taxon>
        <taxon>Sophophora</taxon>
    </lineage>
</organism>
<keyword evidence="5" id="KW-1185">Reference proteome</keyword>
<evidence type="ECO:0000259" key="3">
    <source>
        <dbReference type="Pfam" id="PF16032"/>
    </source>
</evidence>
<dbReference type="InterPro" id="IPR031992">
    <property type="entry name" value="DUF4788"/>
</dbReference>
<dbReference type="AlphaFoldDB" id="B4PTB8"/>
<dbReference type="PANTHER" id="PTHR39079:SF1">
    <property type="entry name" value="GH11706P-RELATED"/>
    <property type="match status" value="1"/>
</dbReference>
<feature type="region of interest" description="Disordered" evidence="1">
    <location>
        <begin position="1"/>
        <end position="30"/>
    </location>
</feature>
<accession>B4PTB8</accession>
<protein>
    <recommendedName>
        <fullName evidence="6">DUF4776 domain-containing protein</fullName>
    </recommendedName>
</protein>
<proteinExistence type="predicted"/>
<evidence type="ECO:0000259" key="2">
    <source>
        <dbReference type="Pfam" id="PF16003"/>
    </source>
</evidence>
<dbReference type="KEGG" id="dya:Dyak_GE10056"/>
<name>B4PTB8_DROYA</name>
<dbReference type="PANTHER" id="PTHR39079">
    <property type="entry name" value="FI08034P-RELATED"/>
    <property type="match status" value="1"/>
</dbReference>
<dbReference type="Pfam" id="PF16032">
    <property type="entry name" value="DUF4788"/>
    <property type="match status" value="1"/>
</dbReference>
<feature type="compositionally biased region" description="Basic and acidic residues" evidence="1">
    <location>
        <begin position="515"/>
        <end position="533"/>
    </location>
</feature>
<evidence type="ECO:0000256" key="1">
    <source>
        <dbReference type="SAM" id="MobiDB-lite"/>
    </source>
</evidence>
<dbReference type="InterPro" id="IPR031949">
    <property type="entry name" value="DUF4776"/>
</dbReference>
<feature type="region of interest" description="Disordered" evidence="1">
    <location>
        <begin position="515"/>
        <end position="548"/>
    </location>
</feature>
<feature type="compositionally biased region" description="Basic and acidic residues" evidence="1">
    <location>
        <begin position="17"/>
        <end position="30"/>
    </location>
</feature>
<feature type="region of interest" description="Disordered" evidence="1">
    <location>
        <begin position="983"/>
        <end position="1008"/>
    </location>
</feature>
<dbReference type="HOGENOM" id="CLU_008522_0_0_1"/>